<organism evidence="1 2">
    <name type="scientific">Dictyostelium purpureum</name>
    <name type="common">Slime mold</name>
    <dbReference type="NCBI Taxonomy" id="5786"/>
    <lineage>
        <taxon>Eukaryota</taxon>
        <taxon>Amoebozoa</taxon>
        <taxon>Evosea</taxon>
        <taxon>Eumycetozoa</taxon>
        <taxon>Dictyostelia</taxon>
        <taxon>Dictyosteliales</taxon>
        <taxon>Dictyosteliaceae</taxon>
        <taxon>Dictyostelium</taxon>
    </lineage>
</organism>
<dbReference type="AlphaFoldDB" id="F1A0M9"/>
<dbReference type="Proteomes" id="UP000001064">
    <property type="component" value="Unassembled WGS sequence"/>
</dbReference>
<dbReference type="RefSeq" id="XP_003293226.1">
    <property type="nucleotide sequence ID" value="XM_003293178.1"/>
</dbReference>
<evidence type="ECO:0000313" key="2">
    <source>
        <dbReference type="Proteomes" id="UP000001064"/>
    </source>
</evidence>
<dbReference type="eggNOG" id="ENOG502SDKU">
    <property type="taxonomic scope" value="Eukaryota"/>
</dbReference>
<evidence type="ECO:0008006" key="3">
    <source>
        <dbReference type="Google" id="ProtNLM"/>
    </source>
</evidence>
<dbReference type="VEuPathDB" id="AmoebaDB:DICPUDRAFT_50844"/>
<dbReference type="PANTHER" id="PTHR34817">
    <property type="entry name" value="NUCLEOTIDYLTRANSFERASE"/>
    <property type="match status" value="1"/>
</dbReference>
<dbReference type="OrthoDB" id="6103986at2759"/>
<keyword evidence="2" id="KW-1185">Reference proteome</keyword>
<dbReference type="InterPro" id="IPR018775">
    <property type="entry name" value="RlaP"/>
</dbReference>
<dbReference type="InParanoid" id="F1A0M9"/>
<dbReference type="PANTHER" id="PTHR34817:SF1">
    <property type="entry name" value="NUCLEOTIDYLTRANSFERASE"/>
    <property type="match status" value="1"/>
</dbReference>
<gene>
    <name evidence="1" type="ORF">DICPUDRAFT_50844</name>
</gene>
<dbReference type="OMA" id="ERNCYIS"/>
<proteinExistence type="predicted"/>
<dbReference type="EMBL" id="GL871344">
    <property type="protein sequence ID" value="EGC30254.1"/>
    <property type="molecule type" value="Genomic_DNA"/>
</dbReference>
<accession>F1A0M9</accession>
<dbReference type="Pfam" id="PF10127">
    <property type="entry name" value="RlaP"/>
    <property type="match status" value="1"/>
</dbReference>
<dbReference type="GeneID" id="10510921"/>
<protein>
    <recommendedName>
        <fullName evidence="3">Nucleotidyltransferase</fullName>
    </recommendedName>
</protein>
<dbReference type="KEGG" id="dpp:DICPUDRAFT_50844"/>
<name>F1A0M9_DICPU</name>
<reference evidence="2" key="1">
    <citation type="journal article" date="2011" name="Genome Biol.">
        <title>Comparative genomics of the social amoebae Dictyostelium discoideum and Dictyostelium purpureum.</title>
        <authorList>
            <consortium name="US DOE Joint Genome Institute (JGI-PGF)"/>
            <person name="Sucgang R."/>
            <person name="Kuo A."/>
            <person name="Tian X."/>
            <person name="Salerno W."/>
            <person name="Parikh A."/>
            <person name="Feasley C.L."/>
            <person name="Dalin E."/>
            <person name="Tu H."/>
            <person name="Huang E."/>
            <person name="Barry K."/>
            <person name="Lindquist E."/>
            <person name="Shapiro H."/>
            <person name="Bruce D."/>
            <person name="Schmutz J."/>
            <person name="Salamov A."/>
            <person name="Fey P."/>
            <person name="Gaudet P."/>
            <person name="Anjard C."/>
            <person name="Babu M.M."/>
            <person name="Basu S."/>
            <person name="Bushmanova Y."/>
            <person name="van der Wel H."/>
            <person name="Katoh-Kurasawa M."/>
            <person name="Dinh C."/>
            <person name="Coutinho P.M."/>
            <person name="Saito T."/>
            <person name="Elias M."/>
            <person name="Schaap P."/>
            <person name="Kay R.R."/>
            <person name="Henrissat B."/>
            <person name="Eichinger L."/>
            <person name="Rivero F."/>
            <person name="Putnam N.H."/>
            <person name="West C.M."/>
            <person name="Loomis W.F."/>
            <person name="Chisholm R.L."/>
            <person name="Shaulsky G."/>
            <person name="Strassmann J.E."/>
            <person name="Queller D.C."/>
            <person name="Kuspa A."/>
            <person name="Grigoriev I.V."/>
        </authorList>
    </citation>
    <scope>NUCLEOTIDE SEQUENCE [LARGE SCALE GENOMIC DNA]</scope>
    <source>
        <strain evidence="2">QSDP1</strain>
    </source>
</reference>
<sequence length="580" mass="67537">MTDIQEIKKFGIEILKKRKSNEDDESKIMFFGLAGSHSFNLNVETSDNDYFGVYATDIDEVLSNDINNSIIDGHTPEDYVIFEVSYFLELLNKGNPKLIEPVFSNRFCYKSPQWESLMKFKKSFITKSVIFHYISYSKSQMGDATKIIFNNSQTEQTEDQKTLLLNMINSNHNYHKKLYHTYRLLLETKRMLTNKEPVVFLEGEEREKIMNIRMGKEDISTVLKEISQLFKECKELEENLKDDQLPESLDIKILNEWLIQVRKQSYIKKEAEFPTVKYTDADFEINDIKNYNLLKVYNHFQSLLEKHNLQGSKILMINKSGSTSHNLVAQDEIDNLDKSEDWIGVYVAPTEKLFSLYPPPRRIDSNTPISTVSKIEEPEDSSNQRDTYYSGHQLFELGYFINLLSSGNHRAIECIYGAELGDTLETKIWKEIKGLDINYLTVNLMHHCWGISKGLIEKIQKNQDHFPLSEKRKLLYHAQRLINRAEEILNKSQYTVYLDEDDNKEERDLLLTIKNSQDFDSAQLNSLLNSCSNKIKSVGEEIQKLQKISAKDKKNNEINIKSSLKQSLIKVRKSMIKIVI</sequence>
<evidence type="ECO:0000313" key="1">
    <source>
        <dbReference type="EMBL" id="EGC30254.1"/>
    </source>
</evidence>
<dbReference type="STRING" id="5786.F1A0M9"/>